<evidence type="ECO:0000259" key="1">
    <source>
        <dbReference type="SMART" id="SM00986"/>
    </source>
</evidence>
<name>A0A5C7WGY1_METME</name>
<dbReference type="Gene3D" id="3.40.470.10">
    <property type="entry name" value="Uracil-DNA glycosylase-like domain"/>
    <property type="match status" value="1"/>
</dbReference>
<dbReference type="CDD" id="cd10032">
    <property type="entry name" value="UDG-F6_HDG"/>
    <property type="match status" value="1"/>
</dbReference>
<dbReference type="SUPFAM" id="SSF52141">
    <property type="entry name" value="Uracil-DNA glycosylase-like"/>
    <property type="match status" value="1"/>
</dbReference>
<accession>A0A5C7WGY1</accession>
<sequence>MSELSSNPEYYSAGFPPVVGPGARILILGTLPGTASLKQQQYYAHPQNAFWKILERLFHIPAKAPYIERCESVKEAKLAIWDVCHSACRPGSLDSAIYADSVIANDIAGLLARYPAIELIAFNGNTAATLFKKHIKTSLLADTVTLPSTSPAHASLRLEEKLERWRILQVRLSQAFPGRDSLSSQ</sequence>
<dbReference type="AlphaFoldDB" id="A0A5C7WGY1"/>
<evidence type="ECO:0000313" key="3">
    <source>
        <dbReference type="Proteomes" id="UP000321374"/>
    </source>
</evidence>
<protein>
    <submittedName>
        <fullName evidence="2">DNA-deoxyinosine glycosylase</fullName>
        <ecNumber evidence="2">3.2.2.15</ecNumber>
    </submittedName>
</protein>
<dbReference type="SMART" id="SM00986">
    <property type="entry name" value="UDG"/>
    <property type="match status" value="1"/>
</dbReference>
<comment type="caution">
    <text evidence="2">The sequence shown here is derived from an EMBL/GenBank/DDBJ whole genome shotgun (WGS) entry which is preliminary data.</text>
</comment>
<feature type="domain" description="Uracil-DNA glycosylase-like" evidence="1">
    <location>
        <begin position="16"/>
        <end position="169"/>
    </location>
</feature>
<dbReference type="InterPro" id="IPR005122">
    <property type="entry name" value="Uracil-DNA_glycosylase-like"/>
</dbReference>
<dbReference type="EMBL" id="SSGG01000082">
    <property type="protein sequence ID" value="TXI36640.1"/>
    <property type="molecule type" value="Genomic_DNA"/>
</dbReference>
<dbReference type="SMART" id="SM00987">
    <property type="entry name" value="UreE_C"/>
    <property type="match status" value="1"/>
</dbReference>
<dbReference type="EC" id="3.2.2.15" evidence="2"/>
<dbReference type="STRING" id="1122236.GCA_000378225_01520"/>
<dbReference type="NCBIfam" id="TIGR04274">
    <property type="entry name" value="hypoxanDNAglyco"/>
    <property type="match status" value="1"/>
</dbReference>
<dbReference type="Pfam" id="PF03167">
    <property type="entry name" value="UDG"/>
    <property type="match status" value="1"/>
</dbReference>
<dbReference type="Proteomes" id="UP000321374">
    <property type="component" value="Unassembled WGS sequence"/>
</dbReference>
<keyword evidence="2" id="KW-0378">Hydrolase</keyword>
<keyword evidence="2" id="KW-0326">Glycosidase</keyword>
<dbReference type="InterPro" id="IPR026353">
    <property type="entry name" value="Hypoxan-DNA_Glyclase"/>
</dbReference>
<dbReference type="GO" id="GO:0033958">
    <property type="term" value="F:DNA-deoxyinosine glycosylase activity"/>
    <property type="evidence" value="ECO:0007669"/>
    <property type="project" value="UniProtKB-EC"/>
</dbReference>
<reference evidence="2 3" key="1">
    <citation type="submission" date="2018-09" db="EMBL/GenBank/DDBJ databases">
        <title>Metagenome Assembled Genomes from an Advanced Water Purification Facility.</title>
        <authorList>
            <person name="Stamps B.W."/>
            <person name="Spear J.R."/>
        </authorList>
    </citation>
    <scope>NUCLEOTIDE SEQUENCE [LARGE SCALE GENOMIC DNA]</scope>
    <source>
        <strain evidence="2">Bin_42_2</strain>
    </source>
</reference>
<evidence type="ECO:0000313" key="2">
    <source>
        <dbReference type="EMBL" id="TXI36640.1"/>
    </source>
</evidence>
<proteinExistence type="predicted"/>
<dbReference type="InterPro" id="IPR036895">
    <property type="entry name" value="Uracil-DNA_glycosylase-like_sf"/>
</dbReference>
<organism evidence="2 3">
    <name type="scientific">Methylophilus methylotrophus</name>
    <name type="common">Bacterium W3A1</name>
    <dbReference type="NCBI Taxonomy" id="17"/>
    <lineage>
        <taxon>Bacteria</taxon>
        <taxon>Pseudomonadati</taxon>
        <taxon>Pseudomonadota</taxon>
        <taxon>Betaproteobacteria</taxon>
        <taxon>Nitrosomonadales</taxon>
        <taxon>Methylophilaceae</taxon>
        <taxon>Methylophilus</taxon>
    </lineage>
</organism>
<gene>
    <name evidence="2" type="ORF">E6Q51_05140</name>
</gene>